<protein>
    <recommendedName>
        <fullName evidence="4">Mandelate racemase/muconate lactonizing enzyme C-terminal domain-containing protein</fullName>
    </recommendedName>
</protein>
<dbReference type="InterPro" id="IPR013341">
    <property type="entry name" value="Mandelate_racemase_N_dom"/>
</dbReference>
<dbReference type="InterPro" id="IPR036849">
    <property type="entry name" value="Enolase-like_C_sf"/>
</dbReference>
<evidence type="ECO:0000256" key="1">
    <source>
        <dbReference type="ARBA" id="ARBA00001946"/>
    </source>
</evidence>
<organism evidence="5">
    <name type="scientific">marine metagenome</name>
    <dbReference type="NCBI Taxonomy" id="408172"/>
    <lineage>
        <taxon>unclassified sequences</taxon>
        <taxon>metagenomes</taxon>
        <taxon>ecological metagenomes</taxon>
    </lineage>
</organism>
<dbReference type="InterPro" id="IPR029017">
    <property type="entry name" value="Enolase-like_N"/>
</dbReference>
<dbReference type="AlphaFoldDB" id="A0A382DV66"/>
<dbReference type="PANTHER" id="PTHR13794:SF58">
    <property type="entry name" value="MITOCHONDRIAL ENOLASE SUPERFAMILY MEMBER 1"/>
    <property type="match status" value="1"/>
</dbReference>
<dbReference type="GO" id="GO:0009063">
    <property type="term" value="P:amino acid catabolic process"/>
    <property type="evidence" value="ECO:0007669"/>
    <property type="project" value="InterPro"/>
</dbReference>
<dbReference type="PANTHER" id="PTHR13794">
    <property type="entry name" value="ENOLASE SUPERFAMILY, MANDELATE RACEMASE"/>
    <property type="match status" value="1"/>
</dbReference>
<dbReference type="SUPFAM" id="SSF51604">
    <property type="entry name" value="Enolase C-terminal domain-like"/>
    <property type="match status" value="1"/>
</dbReference>
<proteinExistence type="predicted"/>
<dbReference type="InterPro" id="IPR013342">
    <property type="entry name" value="Mandelate_racemase_C"/>
</dbReference>
<evidence type="ECO:0000313" key="5">
    <source>
        <dbReference type="EMBL" id="SVB41992.1"/>
    </source>
</evidence>
<dbReference type="Gene3D" id="3.30.390.10">
    <property type="entry name" value="Enolase-like, N-terminal domain"/>
    <property type="match status" value="1"/>
</dbReference>
<keyword evidence="2" id="KW-0479">Metal-binding</keyword>
<evidence type="ECO:0000256" key="3">
    <source>
        <dbReference type="ARBA" id="ARBA00022842"/>
    </source>
</evidence>
<dbReference type="GO" id="GO:0016836">
    <property type="term" value="F:hydro-lyase activity"/>
    <property type="evidence" value="ECO:0007669"/>
    <property type="project" value="TreeGrafter"/>
</dbReference>
<dbReference type="GO" id="GO:0000287">
    <property type="term" value="F:magnesium ion binding"/>
    <property type="evidence" value="ECO:0007669"/>
    <property type="project" value="TreeGrafter"/>
</dbReference>
<dbReference type="CDD" id="cd03316">
    <property type="entry name" value="MR_like"/>
    <property type="match status" value="1"/>
</dbReference>
<reference evidence="5" key="1">
    <citation type="submission" date="2018-05" db="EMBL/GenBank/DDBJ databases">
        <authorList>
            <person name="Lanie J.A."/>
            <person name="Ng W.-L."/>
            <person name="Kazmierczak K.M."/>
            <person name="Andrzejewski T.M."/>
            <person name="Davidsen T.M."/>
            <person name="Wayne K.J."/>
            <person name="Tettelin H."/>
            <person name="Glass J.I."/>
            <person name="Rusch D."/>
            <person name="Podicherti R."/>
            <person name="Tsui H.-C.T."/>
            <person name="Winkler M.E."/>
        </authorList>
    </citation>
    <scope>NUCLEOTIDE SEQUENCE</scope>
</reference>
<dbReference type="Gene3D" id="3.20.20.120">
    <property type="entry name" value="Enolase-like C-terminal domain"/>
    <property type="match status" value="1"/>
</dbReference>
<evidence type="ECO:0000256" key="2">
    <source>
        <dbReference type="ARBA" id="ARBA00022723"/>
    </source>
</evidence>
<comment type="cofactor">
    <cofactor evidence="1">
        <name>Mg(2+)</name>
        <dbReference type="ChEBI" id="CHEBI:18420"/>
    </cofactor>
</comment>
<dbReference type="InterPro" id="IPR029065">
    <property type="entry name" value="Enolase_C-like"/>
</dbReference>
<feature type="domain" description="Mandelate racemase/muconate lactonizing enzyme C-terminal" evidence="4">
    <location>
        <begin position="144"/>
        <end position="241"/>
    </location>
</feature>
<dbReference type="InterPro" id="IPR018110">
    <property type="entry name" value="Mandel_Rmase/mucon_lact_enz_CS"/>
</dbReference>
<dbReference type="SFLD" id="SFLDG00179">
    <property type="entry name" value="mandelate_racemase"/>
    <property type="match status" value="1"/>
</dbReference>
<accession>A0A382DV66</accession>
<gene>
    <name evidence="5" type="ORF">METZ01_LOCUS194846</name>
</gene>
<dbReference type="SUPFAM" id="SSF54826">
    <property type="entry name" value="Enolase N-terminal domain-like"/>
    <property type="match status" value="1"/>
</dbReference>
<dbReference type="GO" id="GO:0016052">
    <property type="term" value="P:carbohydrate catabolic process"/>
    <property type="evidence" value="ECO:0007669"/>
    <property type="project" value="TreeGrafter"/>
</dbReference>
<evidence type="ECO:0000259" key="4">
    <source>
        <dbReference type="SMART" id="SM00922"/>
    </source>
</evidence>
<sequence length="379" mass="40625">MKITGLEIFQLSSSLAIPFGWSQGQIDSRSVGIVKVSTDEGIIGWGEGCGGASATVVSDLIAPLVIGEDPTNRLGLWQKMFHAMYNANVAVGYGGSALSAVDTALWDITGKAMGVPISTLLGGRVRDTVAVYATGLYYTEGEFPSKLLQEAAGYVEAGFLGMKTKVGGIPIDHDVARVKALRKEIGPDIRLMIDANQAYNASSAIRLGNKLADEDLFWFEEPVNAQDVEGYLQVKGNIPMAIAGGENLRTRYEFQEFLARRAYDIVQPDVINVGGISEMRNVAMTANTMGIQVNPHVWGSPIMIAATLHVASTLPPCPPSGDPEPFVQEPVMEYDRTPSTIRDSLCTNSFVMKDGRLSVPEGAGLGVAIDEDALRKLSI</sequence>
<dbReference type="SFLD" id="SFLDS00001">
    <property type="entry name" value="Enolase"/>
    <property type="match status" value="1"/>
</dbReference>
<dbReference type="Pfam" id="PF13378">
    <property type="entry name" value="MR_MLE_C"/>
    <property type="match status" value="1"/>
</dbReference>
<keyword evidence="3" id="KW-0460">Magnesium</keyword>
<dbReference type="PROSITE" id="PS00908">
    <property type="entry name" value="MR_MLE_1"/>
    <property type="match status" value="1"/>
</dbReference>
<dbReference type="SMART" id="SM00922">
    <property type="entry name" value="MR_MLE"/>
    <property type="match status" value="1"/>
</dbReference>
<dbReference type="InterPro" id="IPR046945">
    <property type="entry name" value="RHMD-like"/>
</dbReference>
<dbReference type="Pfam" id="PF02746">
    <property type="entry name" value="MR_MLE_N"/>
    <property type="match status" value="1"/>
</dbReference>
<dbReference type="EMBL" id="UINC01041139">
    <property type="protein sequence ID" value="SVB41992.1"/>
    <property type="molecule type" value="Genomic_DNA"/>
</dbReference>
<name>A0A382DV66_9ZZZZ</name>